<dbReference type="Gene3D" id="3.40.50.1820">
    <property type="entry name" value="alpha/beta hydrolase"/>
    <property type="match status" value="1"/>
</dbReference>
<accession>A0A7V8SYJ7</accession>
<dbReference type="Pfam" id="PF12146">
    <property type="entry name" value="Hydrolase_4"/>
    <property type="match status" value="1"/>
</dbReference>
<feature type="domain" description="Serine aminopeptidase S33" evidence="1">
    <location>
        <begin position="95"/>
        <end position="309"/>
    </location>
</feature>
<gene>
    <name evidence="2" type="ORF">HRJ53_19435</name>
</gene>
<dbReference type="Proteomes" id="UP000567293">
    <property type="component" value="Unassembled WGS sequence"/>
</dbReference>
<dbReference type="AlphaFoldDB" id="A0A7V8SYJ7"/>
<keyword evidence="2" id="KW-0378">Hydrolase</keyword>
<protein>
    <submittedName>
        <fullName evidence="2">Alpha/beta fold hydrolase</fullName>
    </submittedName>
</protein>
<sequence>MTGRDRAMSRRRLFAGAGLIGSSALAQRKSGGGAIWSAEYTASKGSVSLAMFRKRIGAPKAGETPMPVLFLVHGSSISARPSFDLTVPGHGDYSVMNTFAAYGFDVWTMDHENYGRSSQTSGNSDIASGVEDLKAGVELVAHETGRPKVHLCGESSGALRAGAYAMTQPDRVDRLVLCAFTYKGENSPTLTERAKQLDYYRTHNRRLRDRAMIRSIFTRDKAGTTDQALAEYLADQELKFGDQVPTGTYLDMTAHLPLVDPAKVLGPVLLVRGEYDGIATVDDLSDFYKLLPNGDRQFAILPGMAHSVVLGLNRKLFWHTMHAFL</sequence>
<dbReference type="InterPro" id="IPR000073">
    <property type="entry name" value="AB_hydrolase_1"/>
</dbReference>
<dbReference type="SUPFAM" id="SSF53474">
    <property type="entry name" value="alpha/beta-Hydrolases"/>
    <property type="match status" value="1"/>
</dbReference>
<dbReference type="InterPro" id="IPR051044">
    <property type="entry name" value="MAG_DAG_Lipase"/>
</dbReference>
<dbReference type="GO" id="GO:0016787">
    <property type="term" value="F:hydrolase activity"/>
    <property type="evidence" value="ECO:0007669"/>
    <property type="project" value="UniProtKB-KW"/>
</dbReference>
<organism evidence="2 3">
    <name type="scientific">Candidatus Acidiferrum panamense</name>
    <dbReference type="NCBI Taxonomy" id="2741543"/>
    <lineage>
        <taxon>Bacteria</taxon>
        <taxon>Pseudomonadati</taxon>
        <taxon>Acidobacteriota</taxon>
        <taxon>Terriglobia</taxon>
        <taxon>Candidatus Acidiferrales</taxon>
        <taxon>Candidatus Acidiferrum</taxon>
    </lineage>
</organism>
<feature type="non-terminal residue" evidence="2">
    <location>
        <position position="325"/>
    </location>
</feature>
<comment type="caution">
    <text evidence="2">The sequence shown here is derived from an EMBL/GenBank/DDBJ whole genome shotgun (WGS) entry which is preliminary data.</text>
</comment>
<dbReference type="PRINTS" id="PR00111">
    <property type="entry name" value="ABHYDROLASE"/>
</dbReference>
<dbReference type="EMBL" id="JACDQQ010001859">
    <property type="protein sequence ID" value="MBA0087163.1"/>
    <property type="molecule type" value="Genomic_DNA"/>
</dbReference>
<name>A0A7V8SYJ7_9BACT</name>
<dbReference type="InterPro" id="IPR022742">
    <property type="entry name" value="Hydrolase_4"/>
</dbReference>
<reference evidence="2" key="1">
    <citation type="submission" date="2020-06" db="EMBL/GenBank/DDBJ databases">
        <title>Legume-microbial interactions unlock mineral nutrients during tropical forest succession.</title>
        <authorList>
            <person name="Epihov D.Z."/>
        </authorList>
    </citation>
    <scope>NUCLEOTIDE SEQUENCE [LARGE SCALE GENOMIC DNA]</scope>
    <source>
        <strain evidence="2">Pan2503</strain>
    </source>
</reference>
<dbReference type="InterPro" id="IPR029058">
    <property type="entry name" value="AB_hydrolase_fold"/>
</dbReference>
<evidence type="ECO:0000313" key="2">
    <source>
        <dbReference type="EMBL" id="MBA0087163.1"/>
    </source>
</evidence>
<dbReference type="PANTHER" id="PTHR11614">
    <property type="entry name" value="PHOSPHOLIPASE-RELATED"/>
    <property type="match status" value="1"/>
</dbReference>
<evidence type="ECO:0000259" key="1">
    <source>
        <dbReference type="Pfam" id="PF12146"/>
    </source>
</evidence>
<proteinExistence type="predicted"/>
<evidence type="ECO:0000313" key="3">
    <source>
        <dbReference type="Proteomes" id="UP000567293"/>
    </source>
</evidence>
<keyword evidence="3" id="KW-1185">Reference proteome</keyword>